<sequence length="278" mass="28935">MRSNTFVSIVCFLFLLGTVSAWPWGLDGVHGGIVKRAETTAADSATTGASPTTGQTAAKTDSATDSATDTQSAKTGKQTATKTGTATGKASHSGNSTTSISVDPRMPAGGISMLTPTAGSTTYYKVGQFVTFAWNYTSLSVTPSAVNVIASCSLNSATYTISSNMSVQETGKVVWDTAKYQANATVPLLTATYTLFVYDVDGKPGDTADAGHLGSQIGYNFGMYLPQSYTPLNHYYCATCNSAFSESERQAVKFAIGMAAIAIASFTWFVGGTGVFST</sequence>
<keyword evidence="3" id="KW-0732">Signal</keyword>
<name>A0A5M3YXU4_ASPTE</name>
<dbReference type="PANTHER" id="PTHR42028:SF1">
    <property type="entry name" value="YALI0E30657P"/>
    <property type="match status" value="1"/>
</dbReference>
<dbReference type="EMBL" id="BLJY01000002">
    <property type="protein sequence ID" value="GFF13185.1"/>
    <property type="molecule type" value="Genomic_DNA"/>
</dbReference>
<dbReference type="OrthoDB" id="2435509at2759"/>
<protein>
    <recommendedName>
        <fullName evidence="4">DUF7137 domain-containing protein</fullName>
    </recommendedName>
</protein>
<feature type="region of interest" description="Disordered" evidence="1">
    <location>
        <begin position="40"/>
        <end position="105"/>
    </location>
</feature>
<feature type="compositionally biased region" description="Low complexity" evidence="1">
    <location>
        <begin position="40"/>
        <end position="91"/>
    </location>
</feature>
<evidence type="ECO:0000259" key="4">
    <source>
        <dbReference type="Pfam" id="PF23585"/>
    </source>
</evidence>
<organism evidence="5 6">
    <name type="scientific">Aspergillus terreus</name>
    <dbReference type="NCBI Taxonomy" id="33178"/>
    <lineage>
        <taxon>Eukaryota</taxon>
        <taxon>Fungi</taxon>
        <taxon>Dikarya</taxon>
        <taxon>Ascomycota</taxon>
        <taxon>Pezizomycotina</taxon>
        <taxon>Eurotiomycetes</taxon>
        <taxon>Eurotiomycetidae</taxon>
        <taxon>Eurotiales</taxon>
        <taxon>Aspergillaceae</taxon>
        <taxon>Aspergillus</taxon>
        <taxon>Aspergillus subgen. Circumdati</taxon>
    </lineage>
</organism>
<feature type="compositionally biased region" description="Polar residues" evidence="1">
    <location>
        <begin position="92"/>
        <end position="101"/>
    </location>
</feature>
<dbReference type="Pfam" id="PF23585">
    <property type="entry name" value="DUF7137"/>
    <property type="match status" value="1"/>
</dbReference>
<dbReference type="Proteomes" id="UP000452235">
    <property type="component" value="Unassembled WGS sequence"/>
</dbReference>
<gene>
    <name evidence="5" type="ORF">ATEIFO6365_0002029500</name>
</gene>
<dbReference type="InterPro" id="IPR055561">
    <property type="entry name" value="DUF7137"/>
</dbReference>
<feature type="transmembrane region" description="Helical" evidence="2">
    <location>
        <begin position="254"/>
        <end position="276"/>
    </location>
</feature>
<keyword evidence="2" id="KW-1133">Transmembrane helix</keyword>
<feature type="chain" id="PRO_5043444988" description="DUF7137 domain-containing protein" evidence="3">
    <location>
        <begin position="22"/>
        <end position="278"/>
    </location>
</feature>
<evidence type="ECO:0000313" key="5">
    <source>
        <dbReference type="EMBL" id="GFF13185.1"/>
    </source>
</evidence>
<keyword evidence="6" id="KW-1185">Reference proteome</keyword>
<keyword evidence="2" id="KW-0472">Membrane</keyword>
<comment type="caution">
    <text evidence="5">The sequence shown here is derived from an EMBL/GenBank/DDBJ whole genome shotgun (WGS) entry which is preliminary data.</text>
</comment>
<accession>A0A5M3YXU4</accession>
<feature type="signal peptide" evidence="3">
    <location>
        <begin position="1"/>
        <end position="21"/>
    </location>
</feature>
<evidence type="ECO:0000256" key="2">
    <source>
        <dbReference type="SAM" id="Phobius"/>
    </source>
</evidence>
<reference evidence="5 6" key="1">
    <citation type="submission" date="2020-01" db="EMBL/GenBank/DDBJ databases">
        <title>Aspergillus terreus IFO 6365 whole genome shotgun sequence.</title>
        <authorList>
            <person name="Kanamasa S."/>
            <person name="Takahashi H."/>
        </authorList>
    </citation>
    <scope>NUCLEOTIDE SEQUENCE [LARGE SCALE GENOMIC DNA]</scope>
    <source>
        <strain evidence="5 6">IFO 6365</strain>
    </source>
</reference>
<proteinExistence type="predicted"/>
<dbReference type="PANTHER" id="PTHR42028">
    <property type="entry name" value="CHROMOSOME 1, WHOLE GENOME SHOTGUN SEQUENCE"/>
    <property type="match status" value="1"/>
</dbReference>
<evidence type="ECO:0000256" key="3">
    <source>
        <dbReference type="SAM" id="SignalP"/>
    </source>
</evidence>
<evidence type="ECO:0000256" key="1">
    <source>
        <dbReference type="SAM" id="MobiDB-lite"/>
    </source>
</evidence>
<feature type="domain" description="DUF7137" evidence="4">
    <location>
        <begin position="106"/>
        <end position="239"/>
    </location>
</feature>
<keyword evidence="2" id="KW-0812">Transmembrane</keyword>
<dbReference type="VEuPathDB" id="FungiDB:ATEG_02200"/>
<dbReference type="AlphaFoldDB" id="A0A5M3YXU4"/>
<evidence type="ECO:0000313" key="6">
    <source>
        <dbReference type="Proteomes" id="UP000452235"/>
    </source>
</evidence>